<dbReference type="Proteomes" id="UP000070501">
    <property type="component" value="Unassembled WGS sequence"/>
</dbReference>
<feature type="compositionally biased region" description="Polar residues" evidence="6">
    <location>
        <begin position="1"/>
        <end position="10"/>
    </location>
</feature>
<dbReference type="PANTHER" id="PTHR42790:SF21">
    <property type="entry name" value="AROMATIC_AMINOADIPATE AMINOTRANSFERASE 1"/>
    <property type="match status" value="1"/>
</dbReference>
<dbReference type="FunCoup" id="A0A136J2Z0">
    <property type="interactions" value="272"/>
</dbReference>
<feature type="compositionally biased region" description="Polar residues" evidence="6">
    <location>
        <begin position="262"/>
        <end position="274"/>
    </location>
</feature>
<dbReference type="Pfam" id="PF00155">
    <property type="entry name" value="Aminotran_1_2"/>
    <property type="match status" value="1"/>
</dbReference>
<reference evidence="9" key="1">
    <citation type="submission" date="2016-02" db="EMBL/GenBank/DDBJ databases">
        <title>Draft genome sequence of Microdochium bolleyi, a fungal endophyte of beachgrass.</title>
        <authorList>
            <consortium name="DOE Joint Genome Institute"/>
            <person name="David A.S."/>
            <person name="May G."/>
            <person name="Haridas S."/>
            <person name="Lim J."/>
            <person name="Wang M."/>
            <person name="Labutti K."/>
            <person name="Lipzen A."/>
            <person name="Barry K."/>
            <person name="Grigoriev I.V."/>
        </authorList>
    </citation>
    <scope>NUCLEOTIDE SEQUENCE [LARGE SCALE GENOMIC DNA]</scope>
    <source>
        <strain evidence="9">J235TASD1</strain>
    </source>
</reference>
<dbReference type="CDD" id="cd00609">
    <property type="entry name" value="AAT_like"/>
    <property type="match status" value="1"/>
</dbReference>
<dbReference type="GO" id="GO:0019878">
    <property type="term" value="P:lysine biosynthetic process via aminoadipic acid"/>
    <property type="evidence" value="ECO:0007669"/>
    <property type="project" value="TreeGrafter"/>
</dbReference>
<evidence type="ECO:0000256" key="4">
    <source>
        <dbReference type="ARBA" id="ARBA00022679"/>
    </source>
</evidence>
<evidence type="ECO:0000256" key="6">
    <source>
        <dbReference type="SAM" id="MobiDB-lite"/>
    </source>
</evidence>
<sequence>MVAPTASYSDSDMFKDPAYKNKPKARRWDNHLSPEALSRQPPVLKQAIQHLGKPGLVSLGGGIPTPSNFPIHSLSFRVPSGAPGSGFSEADAAPPAGREIVVGKYDASVVATARGGSTSRQQVEESPYYDLSIALNYSQSVGAAQLLRWVTEHAELVSDPPYADWRCSLTIGSTGALEQAFRMLLCAGGRPGTGGEHVDSVITEEFSFATALETARPLGVRVYGVPMDGQGLIPEALDEILTGWDATARGGARKPHVLYTVPSGQNPTGATQGPQRRRDVYAVCQKHDVYIIEDEPYYFLHMPPYEGSRRAGREQQDQGQDQDIDAFAASLAPTYLSLDVDGRVMRMDSFSKIVVPGSRLGWITASQQIVEQYVRHAECASQGPSGISQLVLHKLVDETWGHDGFLRWLMHLAKEYSTRRGILLDACERELRVLKGRGDGAELVKWVVPKAPLVSCAQLWLEVNHAAHPDASTKSILQIEEEIYNACIANGVLVCRGSWFRAEPDVPLSGMFFRTTYAASSEENMVKGIERFGQAVRESFRI</sequence>
<keyword evidence="4 8" id="KW-0808">Transferase</keyword>
<comment type="cofactor">
    <cofactor evidence="1">
        <name>pyridoxal 5'-phosphate</name>
        <dbReference type="ChEBI" id="CHEBI:597326"/>
    </cofactor>
</comment>
<feature type="region of interest" description="Disordered" evidence="6">
    <location>
        <begin position="1"/>
        <end position="25"/>
    </location>
</feature>
<evidence type="ECO:0000256" key="3">
    <source>
        <dbReference type="ARBA" id="ARBA00022576"/>
    </source>
</evidence>
<protein>
    <submittedName>
        <fullName evidence="8">Putative L-kynurenine/alpha-aminoadipate aminotransferase</fullName>
    </submittedName>
</protein>
<dbReference type="GO" id="GO:0047536">
    <property type="term" value="F:2-aminoadipate transaminase activity"/>
    <property type="evidence" value="ECO:0007669"/>
    <property type="project" value="TreeGrafter"/>
</dbReference>
<comment type="similarity">
    <text evidence="2">Belongs to the class-I pyridoxal-phosphate-dependent aminotransferase family.</text>
</comment>
<keyword evidence="9" id="KW-1185">Reference proteome</keyword>
<name>A0A136J2Z0_9PEZI</name>
<dbReference type="GO" id="GO:0009074">
    <property type="term" value="P:aromatic amino acid family catabolic process"/>
    <property type="evidence" value="ECO:0007669"/>
    <property type="project" value="TreeGrafter"/>
</dbReference>
<feature type="region of interest" description="Disordered" evidence="6">
    <location>
        <begin position="257"/>
        <end position="276"/>
    </location>
</feature>
<dbReference type="AlphaFoldDB" id="A0A136J2Z0"/>
<evidence type="ECO:0000256" key="5">
    <source>
        <dbReference type="ARBA" id="ARBA00022898"/>
    </source>
</evidence>
<dbReference type="GO" id="GO:0006571">
    <property type="term" value="P:tyrosine biosynthetic process"/>
    <property type="evidence" value="ECO:0007669"/>
    <property type="project" value="TreeGrafter"/>
</dbReference>
<feature type="domain" description="Aminotransferase class I/classII large" evidence="7">
    <location>
        <begin position="174"/>
        <end position="531"/>
    </location>
</feature>
<dbReference type="OrthoDB" id="691673at2759"/>
<accession>A0A136J2Z0</accession>
<dbReference type="InterPro" id="IPR015424">
    <property type="entry name" value="PyrdxlP-dep_Trfase"/>
</dbReference>
<dbReference type="InParanoid" id="A0A136J2Z0"/>
<keyword evidence="3 8" id="KW-0032">Aminotransferase</keyword>
<organism evidence="8 9">
    <name type="scientific">Microdochium bolleyi</name>
    <dbReference type="NCBI Taxonomy" id="196109"/>
    <lineage>
        <taxon>Eukaryota</taxon>
        <taxon>Fungi</taxon>
        <taxon>Dikarya</taxon>
        <taxon>Ascomycota</taxon>
        <taxon>Pezizomycotina</taxon>
        <taxon>Sordariomycetes</taxon>
        <taxon>Xylariomycetidae</taxon>
        <taxon>Xylariales</taxon>
        <taxon>Microdochiaceae</taxon>
        <taxon>Microdochium</taxon>
    </lineage>
</organism>
<dbReference type="InterPro" id="IPR015421">
    <property type="entry name" value="PyrdxlP-dep_Trfase_major"/>
</dbReference>
<dbReference type="InterPro" id="IPR050859">
    <property type="entry name" value="Class-I_PLP-dep_aminotransf"/>
</dbReference>
<evidence type="ECO:0000259" key="7">
    <source>
        <dbReference type="Pfam" id="PF00155"/>
    </source>
</evidence>
<evidence type="ECO:0000313" key="9">
    <source>
        <dbReference type="Proteomes" id="UP000070501"/>
    </source>
</evidence>
<dbReference type="EMBL" id="KQ964250">
    <property type="protein sequence ID" value="KXJ91474.1"/>
    <property type="molecule type" value="Genomic_DNA"/>
</dbReference>
<evidence type="ECO:0000256" key="2">
    <source>
        <dbReference type="ARBA" id="ARBA00007441"/>
    </source>
</evidence>
<proteinExistence type="inferred from homology"/>
<dbReference type="PANTHER" id="PTHR42790">
    <property type="entry name" value="AMINOTRANSFERASE"/>
    <property type="match status" value="1"/>
</dbReference>
<dbReference type="SUPFAM" id="SSF53383">
    <property type="entry name" value="PLP-dependent transferases"/>
    <property type="match status" value="1"/>
</dbReference>
<dbReference type="STRING" id="196109.A0A136J2Z0"/>
<dbReference type="GO" id="GO:0008793">
    <property type="term" value="F:aromatic-amino-acid transaminase activity"/>
    <property type="evidence" value="ECO:0007669"/>
    <property type="project" value="TreeGrafter"/>
</dbReference>
<dbReference type="InterPro" id="IPR004839">
    <property type="entry name" value="Aminotransferase_I/II_large"/>
</dbReference>
<dbReference type="GO" id="GO:0030170">
    <property type="term" value="F:pyridoxal phosphate binding"/>
    <property type="evidence" value="ECO:0007669"/>
    <property type="project" value="InterPro"/>
</dbReference>
<dbReference type="Gene3D" id="3.40.640.10">
    <property type="entry name" value="Type I PLP-dependent aspartate aminotransferase-like (Major domain)"/>
    <property type="match status" value="1"/>
</dbReference>
<gene>
    <name evidence="8" type="ORF">Micbo1qcDRAFT_163203</name>
</gene>
<keyword evidence="5" id="KW-0663">Pyridoxal phosphate</keyword>
<evidence type="ECO:0000256" key="1">
    <source>
        <dbReference type="ARBA" id="ARBA00001933"/>
    </source>
</evidence>
<evidence type="ECO:0000313" key="8">
    <source>
        <dbReference type="EMBL" id="KXJ91474.1"/>
    </source>
</evidence>